<gene>
    <name evidence="2" type="ORF">SORBI_3006G255700</name>
</gene>
<dbReference type="Gramene" id="KXG27360">
    <property type="protein sequence ID" value="KXG27360"/>
    <property type="gene ID" value="SORBI_3006G255700"/>
</dbReference>
<reference evidence="2 3" key="1">
    <citation type="journal article" date="2009" name="Nature">
        <title>The Sorghum bicolor genome and the diversification of grasses.</title>
        <authorList>
            <person name="Paterson A.H."/>
            <person name="Bowers J.E."/>
            <person name="Bruggmann R."/>
            <person name="Dubchak I."/>
            <person name="Grimwood J."/>
            <person name="Gundlach H."/>
            <person name="Haberer G."/>
            <person name="Hellsten U."/>
            <person name="Mitros T."/>
            <person name="Poliakov A."/>
            <person name="Schmutz J."/>
            <person name="Spannagl M."/>
            <person name="Tang H."/>
            <person name="Wang X."/>
            <person name="Wicker T."/>
            <person name="Bharti A.K."/>
            <person name="Chapman J."/>
            <person name="Feltus F.A."/>
            <person name="Gowik U."/>
            <person name="Grigoriev I.V."/>
            <person name="Lyons E."/>
            <person name="Maher C.A."/>
            <person name="Martis M."/>
            <person name="Narechania A."/>
            <person name="Otillar R.P."/>
            <person name="Penning B.W."/>
            <person name="Salamov A.A."/>
            <person name="Wang Y."/>
            <person name="Zhang L."/>
            <person name="Carpita N.C."/>
            <person name="Freeling M."/>
            <person name="Gingle A.R."/>
            <person name="Hash C.T."/>
            <person name="Keller B."/>
            <person name="Klein P."/>
            <person name="Kresovich S."/>
            <person name="McCann M.C."/>
            <person name="Ming R."/>
            <person name="Peterson D.G."/>
            <person name="Mehboob-ur-Rahman"/>
            <person name="Ware D."/>
            <person name="Westhoff P."/>
            <person name="Mayer K.F."/>
            <person name="Messing J."/>
            <person name="Rokhsar D.S."/>
        </authorList>
    </citation>
    <scope>NUCLEOTIDE SEQUENCE [LARGE SCALE GENOMIC DNA]</scope>
    <source>
        <strain evidence="3">cv. BTx623</strain>
    </source>
</reference>
<proteinExistence type="predicted"/>
<evidence type="ECO:0000313" key="2">
    <source>
        <dbReference type="EMBL" id="KXG27360.1"/>
    </source>
</evidence>
<feature type="region of interest" description="Disordered" evidence="1">
    <location>
        <begin position="19"/>
        <end position="50"/>
    </location>
</feature>
<organism evidence="2 3">
    <name type="scientific">Sorghum bicolor</name>
    <name type="common">Sorghum</name>
    <name type="synonym">Sorghum vulgare</name>
    <dbReference type="NCBI Taxonomy" id="4558"/>
    <lineage>
        <taxon>Eukaryota</taxon>
        <taxon>Viridiplantae</taxon>
        <taxon>Streptophyta</taxon>
        <taxon>Embryophyta</taxon>
        <taxon>Tracheophyta</taxon>
        <taxon>Spermatophyta</taxon>
        <taxon>Magnoliopsida</taxon>
        <taxon>Liliopsida</taxon>
        <taxon>Poales</taxon>
        <taxon>Poaceae</taxon>
        <taxon>PACMAD clade</taxon>
        <taxon>Panicoideae</taxon>
        <taxon>Andropogonodae</taxon>
        <taxon>Andropogoneae</taxon>
        <taxon>Sorghinae</taxon>
        <taxon>Sorghum</taxon>
    </lineage>
</organism>
<feature type="compositionally biased region" description="Polar residues" evidence="1">
    <location>
        <begin position="38"/>
        <end position="50"/>
    </location>
</feature>
<reference evidence="3" key="2">
    <citation type="journal article" date="2018" name="Plant J.">
        <title>The Sorghum bicolor reference genome: improved assembly, gene annotations, a transcriptome atlas, and signatures of genome organization.</title>
        <authorList>
            <person name="McCormick R.F."/>
            <person name="Truong S.K."/>
            <person name="Sreedasyam A."/>
            <person name="Jenkins J."/>
            <person name="Shu S."/>
            <person name="Sims D."/>
            <person name="Kennedy M."/>
            <person name="Amirebrahimi M."/>
            <person name="Weers B.D."/>
            <person name="McKinley B."/>
            <person name="Mattison A."/>
            <person name="Morishige D.T."/>
            <person name="Grimwood J."/>
            <person name="Schmutz J."/>
            <person name="Mullet J.E."/>
        </authorList>
    </citation>
    <scope>NUCLEOTIDE SEQUENCE [LARGE SCALE GENOMIC DNA]</scope>
    <source>
        <strain evidence="3">cv. BTx623</strain>
    </source>
</reference>
<protein>
    <submittedName>
        <fullName evidence="2">Uncharacterized protein</fullName>
    </submittedName>
</protein>
<evidence type="ECO:0000313" key="3">
    <source>
        <dbReference type="Proteomes" id="UP000000768"/>
    </source>
</evidence>
<dbReference type="AlphaFoldDB" id="A0A1B6PNW8"/>
<dbReference type="Proteomes" id="UP000000768">
    <property type="component" value="Chromosome 6"/>
</dbReference>
<keyword evidence="3" id="KW-1185">Reference proteome</keyword>
<dbReference type="EMBL" id="CM000765">
    <property type="protein sequence ID" value="KXG27360.1"/>
    <property type="molecule type" value="Genomic_DNA"/>
</dbReference>
<name>A0A1B6PNW8_SORBI</name>
<accession>A0A1B6PNW8</accession>
<dbReference type="InParanoid" id="A0A1B6PNW8"/>
<sequence>MAMECLFLGSTRDRVASDRAGSRSFLKGRHRPDDKSRSWLSNGSTPSEVILSSPTQSYLENRLSSDVDRLIYGYY</sequence>
<evidence type="ECO:0000256" key="1">
    <source>
        <dbReference type="SAM" id="MobiDB-lite"/>
    </source>
</evidence>